<dbReference type="InterPro" id="IPR035992">
    <property type="entry name" value="Ricin_B-like_lectins"/>
</dbReference>
<dbReference type="PROSITE" id="PS50231">
    <property type="entry name" value="RICIN_B_LECTIN"/>
    <property type="match status" value="1"/>
</dbReference>
<evidence type="ECO:0008006" key="3">
    <source>
        <dbReference type="Google" id="ProtNLM"/>
    </source>
</evidence>
<keyword evidence="1" id="KW-0614">Plasmid</keyword>
<dbReference type="AlphaFoldDB" id="A0AAN1EMN3"/>
<accession>A0AAN1EMN3</accession>
<reference evidence="1 2" key="1">
    <citation type="submission" date="2017-04" db="EMBL/GenBank/DDBJ databases">
        <title>Complete genome sequences of Rhizobium genomic linages associated to common bean (phaseolus vulgaris).</title>
        <authorList>
            <person name="Santamaria R.I."/>
            <person name="Bustos P."/>
            <person name="Perez-Carrascal O."/>
            <person name="Martinez-Flores I."/>
            <person name="Juarez S."/>
            <person name="Lozano L."/>
            <person name="Miranda F."/>
            <person name="Vinuesa P."/>
            <person name="Martinez-Romero E."/>
            <person name="Cevallos M.A."/>
            <person name="Romero D."/>
            <person name="Davila G."/>
            <person name="Gonzalez V."/>
        </authorList>
    </citation>
    <scope>NUCLEOTIDE SEQUENCE [LARGE SCALE GENOMIC DNA]</scope>
    <source>
        <strain evidence="1 2">NXC12</strain>
        <plasmid evidence="2">pretnxc12d</plasmid>
    </source>
</reference>
<protein>
    <recommendedName>
        <fullName evidence="3">Ricin B lectin domain-containing protein</fullName>
    </recommendedName>
</protein>
<dbReference type="Proteomes" id="UP000194159">
    <property type="component" value="Plasmid pRetNXC12d"/>
</dbReference>
<evidence type="ECO:0000313" key="1">
    <source>
        <dbReference type="EMBL" id="ARQ13165.1"/>
    </source>
</evidence>
<dbReference type="CDD" id="cd23445">
    <property type="entry name" value="beta-trefoil_Ricin_HA17-like"/>
    <property type="match status" value="1"/>
</dbReference>
<dbReference type="SUPFAM" id="SSF50370">
    <property type="entry name" value="Ricin B-like lectins"/>
    <property type="match status" value="1"/>
</dbReference>
<evidence type="ECO:0000313" key="2">
    <source>
        <dbReference type="Proteomes" id="UP000194159"/>
    </source>
</evidence>
<name>A0AAN1EMN3_RHIET</name>
<organism evidence="1 2">
    <name type="scientific">Rhizobium etli</name>
    <dbReference type="NCBI Taxonomy" id="29449"/>
    <lineage>
        <taxon>Bacteria</taxon>
        <taxon>Pseudomonadati</taxon>
        <taxon>Pseudomonadota</taxon>
        <taxon>Alphaproteobacteria</taxon>
        <taxon>Hyphomicrobiales</taxon>
        <taxon>Rhizobiaceae</taxon>
        <taxon>Rhizobium/Agrobacterium group</taxon>
        <taxon>Rhizobium</taxon>
    </lineage>
</organism>
<proteinExistence type="predicted"/>
<sequence>MQEQLLLPTGALRIESLATSDSKFLTVNFSEAEGTTVLVHDQVGIPEQPHPYQEWSFEYNSDSYPGYLIKPSSPHNFVLDIRASVLGDSSSVIQFNRKNRGFANQIWMFLPIGDATYLIATALDPKFGLDVQGDGTIKIRELSGSASQRFRLVDVANRKTEPE</sequence>
<gene>
    <name evidence="1" type="ORF">NXC12_PD00053</name>
</gene>
<geneLocation type="plasmid" evidence="2">
    <name>pretnxc12d</name>
</geneLocation>
<dbReference type="Gene3D" id="2.80.10.50">
    <property type="match status" value="1"/>
</dbReference>
<dbReference type="EMBL" id="CP020910">
    <property type="protein sequence ID" value="ARQ13165.1"/>
    <property type="molecule type" value="Genomic_DNA"/>
</dbReference>